<keyword evidence="6 7" id="KW-0175">Coiled coil</keyword>
<evidence type="ECO:0000256" key="1">
    <source>
        <dbReference type="ARBA" id="ARBA00004601"/>
    </source>
</evidence>
<comment type="caution">
    <text evidence="10">The sequence shown here is derived from an EMBL/GenBank/DDBJ whole genome shotgun (WGS) entry which is preliminary data.</text>
</comment>
<organism evidence="10 11">
    <name type="scientific">Thielaviopsis punctulata</name>
    <dbReference type="NCBI Taxonomy" id="72032"/>
    <lineage>
        <taxon>Eukaryota</taxon>
        <taxon>Fungi</taxon>
        <taxon>Dikarya</taxon>
        <taxon>Ascomycota</taxon>
        <taxon>Pezizomycotina</taxon>
        <taxon>Sordariomycetes</taxon>
        <taxon>Hypocreomycetidae</taxon>
        <taxon>Microascales</taxon>
        <taxon>Ceratocystidaceae</taxon>
        <taxon>Thielaviopsis</taxon>
    </lineage>
</organism>
<evidence type="ECO:0000256" key="6">
    <source>
        <dbReference type="ARBA" id="ARBA00023054"/>
    </source>
</evidence>
<name>A0A0F4ZDG0_9PEZI</name>
<dbReference type="PANTHER" id="PTHR12965">
    <property type="entry name" value="VACUOLAR PROTEIN SORTING 54"/>
    <property type="match status" value="1"/>
</dbReference>
<dbReference type="InterPro" id="IPR012501">
    <property type="entry name" value="Vps54_C"/>
</dbReference>
<dbReference type="Pfam" id="PF07928">
    <property type="entry name" value="Vps54"/>
    <property type="match status" value="1"/>
</dbReference>
<feature type="compositionally biased region" description="Polar residues" evidence="8">
    <location>
        <begin position="144"/>
        <end position="153"/>
    </location>
</feature>
<keyword evidence="3" id="KW-0813">Transport</keyword>
<dbReference type="GO" id="GO:0015031">
    <property type="term" value="P:protein transport"/>
    <property type="evidence" value="ECO:0007669"/>
    <property type="project" value="UniProtKB-KW"/>
</dbReference>
<feature type="region of interest" description="Disordered" evidence="8">
    <location>
        <begin position="536"/>
        <end position="564"/>
    </location>
</feature>
<evidence type="ECO:0000256" key="3">
    <source>
        <dbReference type="ARBA" id="ARBA00022448"/>
    </source>
</evidence>
<dbReference type="OrthoDB" id="10259024at2759"/>
<keyword evidence="4" id="KW-0653">Protein transport</keyword>
<evidence type="ECO:0000313" key="10">
    <source>
        <dbReference type="EMBL" id="KKA27918.1"/>
    </source>
</evidence>
<evidence type="ECO:0000256" key="7">
    <source>
        <dbReference type="SAM" id="Coils"/>
    </source>
</evidence>
<evidence type="ECO:0000256" key="4">
    <source>
        <dbReference type="ARBA" id="ARBA00022927"/>
    </source>
</evidence>
<evidence type="ECO:0000259" key="9">
    <source>
        <dbReference type="Pfam" id="PF07928"/>
    </source>
</evidence>
<feature type="compositionally biased region" description="Polar residues" evidence="8">
    <location>
        <begin position="179"/>
        <end position="191"/>
    </location>
</feature>
<proteinExistence type="inferred from homology"/>
<feature type="coiled-coil region" evidence="7">
    <location>
        <begin position="307"/>
        <end position="362"/>
    </location>
</feature>
<evidence type="ECO:0000256" key="8">
    <source>
        <dbReference type="SAM" id="MobiDB-lite"/>
    </source>
</evidence>
<dbReference type="PANTHER" id="PTHR12965:SF0">
    <property type="entry name" value="VACUOLAR PROTEIN SORTING-ASSOCIATED PROTEIN 54"/>
    <property type="match status" value="1"/>
</dbReference>
<dbReference type="EMBL" id="LAEV01001500">
    <property type="protein sequence ID" value="KKA27918.1"/>
    <property type="molecule type" value="Genomic_DNA"/>
</dbReference>
<accession>A0A0F4ZDG0</accession>
<gene>
    <name evidence="10" type="ORF">TD95_004458</name>
</gene>
<dbReference type="GO" id="GO:0005829">
    <property type="term" value="C:cytosol"/>
    <property type="evidence" value="ECO:0007669"/>
    <property type="project" value="GOC"/>
</dbReference>
<comment type="similarity">
    <text evidence="2">Belongs to the VPS54 family.</text>
</comment>
<dbReference type="GO" id="GO:0006896">
    <property type="term" value="P:Golgi to vacuole transport"/>
    <property type="evidence" value="ECO:0007669"/>
    <property type="project" value="TreeGrafter"/>
</dbReference>
<evidence type="ECO:0000313" key="11">
    <source>
        <dbReference type="Proteomes" id="UP000033483"/>
    </source>
</evidence>
<feature type="region of interest" description="Disordered" evidence="8">
    <location>
        <begin position="1"/>
        <end position="56"/>
    </location>
</feature>
<dbReference type="Proteomes" id="UP000033483">
    <property type="component" value="Unassembled WGS sequence"/>
</dbReference>
<comment type="subcellular location">
    <subcellularLocation>
        <location evidence="1">Golgi apparatus</location>
        <location evidence="1">trans-Golgi network</location>
    </subcellularLocation>
</comment>
<dbReference type="GO" id="GO:0000938">
    <property type="term" value="C:GARP complex"/>
    <property type="evidence" value="ECO:0007669"/>
    <property type="project" value="InterPro"/>
</dbReference>
<feature type="region of interest" description="Disordered" evidence="8">
    <location>
        <begin position="85"/>
        <end position="105"/>
    </location>
</feature>
<dbReference type="GO" id="GO:0042147">
    <property type="term" value="P:retrograde transport, endosome to Golgi"/>
    <property type="evidence" value="ECO:0007669"/>
    <property type="project" value="InterPro"/>
</dbReference>
<feature type="compositionally biased region" description="Polar residues" evidence="8">
    <location>
        <begin position="40"/>
        <end position="56"/>
    </location>
</feature>
<feature type="domain" description="Vacuolar protein sorting-associated protein 54 C-terminal" evidence="9">
    <location>
        <begin position="808"/>
        <end position="941"/>
    </location>
</feature>
<sequence>MFSSSSDHIRGISPSPSFDSSSLTRHGPGYRSHSAARRGSTASSVHSIGGSLDTSSSTWGHEVLESGQNAISTLLQPPILRTGLQPHIIPPSSSHKPPTSRDIPPVPLTNIAHVEASEFRPYLSQISALYEQLQRAKENDDEPPTSSASSVITTRPRRTSRVDEDAPEDHLTHHRRASSRGTMSRRTSVSSVDIPGYGRRSSLSHGRRMQTQGPPPLSTIPNVYFEEDFHLENPRTFDVVSERSEVIRTIDSKPGSNSAASVGPRKSLASNAILQEKLSWYMDTIEMHLINSISTASTTFFSALGSLRELHTEAAQCVERIRTLRQELAVMDEEIVSSCMELAQKRRRRENMQQLSDAVEQVRRVVNGLSYCEMLVDSNEAEKALSVIEVLENLIAGEKDAPIGDEPGYQPAAIYDLRNAMALRGITNDLNILRFRIGKSYETRFQEVLKADLQNHCKTVSKQEVLLRWSSSSLRARGGQTREAPAIPSYMQSTDELRQNLVAILPGLHQANHVTTAVGAYREWIVREIRSIVRRPLPSSTDDDNESTISSSTTRSSGRGQGTPEILARNLRALRPQEAEELWCTIYVQVAEAMRRFSTQAKILLDVASSVDEPLGGMRSPSIRSPLMSPIPSKYSDQEKSVFEEMHESLDLANLLGKAADLAHDRIIRVLRVRSEQSTKLPLVWFLRYFTLNLYFATECESISGRSGTALKTIVNGHIQDFVHEHGKSEIQKLAQGMEADNWNPKDFDEKDTALLNDILSSSTADPAQWQEGILIYKPYEEEEEAPPPPISKDKEKEKARCAIIEDESWFLPFSTVLCLRGITRFMQLTAAIPSLAFDVGSSLIQYLLLFNLRCRQLILGAGATRSAGLRTITAKHLALAVRSVDFISTLIPHIREFTRRHGGSNPVISGLMGEFDRVRHQLQEHQDNIYQKLVEIMSVRAVVHSNALRGIDWTVPVDGAHPYAEMLVKDTSVLHRALTKFMPKPAVNMIMLPVFASFKEHLGKALREADPQTEPGRQSMLNDVNLLISKLNKIESVSDLGSYLRTIVQEKPVQAAPRYCYD</sequence>
<reference evidence="10 11" key="1">
    <citation type="submission" date="2015-03" db="EMBL/GenBank/DDBJ databases">
        <authorList>
            <person name="Radwan O."/>
            <person name="Al-Naeli F.A."/>
            <person name="Rendon G.A."/>
            <person name="Fields C."/>
        </authorList>
    </citation>
    <scope>NUCLEOTIDE SEQUENCE [LARGE SCALE GENOMIC DNA]</scope>
    <source>
        <strain evidence="10">CR-DP1</strain>
    </source>
</reference>
<protein>
    <recommendedName>
        <fullName evidence="9">Vacuolar protein sorting-associated protein 54 C-terminal domain-containing protein</fullName>
    </recommendedName>
</protein>
<feature type="compositionally biased region" description="Low complexity" evidence="8">
    <location>
        <begin position="547"/>
        <end position="558"/>
    </location>
</feature>
<dbReference type="InterPro" id="IPR039745">
    <property type="entry name" value="Vps54"/>
</dbReference>
<feature type="compositionally biased region" description="Basic and acidic residues" evidence="8">
    <location>
        <begin position="160"/>
        <end position="171"/>
    </location>
</feature>
<feature type="region of interest" description="Disordered" evidence="8">
    <location>
        <begin position="134"/>
        <end position="219"/>
    </location>
</feature>
<feature type="compositionally biased region" description="Polar residues" evidence="8">
    <location>
        <begin position="201"/>
        <end position="212"/>
    </location>
</feature>
<evidence type="ECO:0000256" key="5">
    <source>
        <dbReference type="ARBA" id="ARBA00023034"/>
    </source>
</evidence>
<keyword evidence="11" id="KW-1185">Reference proteome</keyword>
<feature type="compositionally biased region" description="Low complexity" evidence="8">
    <location>
        <begin position="13"/>
        <end position="22"/>
    </location>
</feature>
<keyword evidence="5" id="KW-0333">Golgi apparatus</keyword>
<feature type="compositionally biased region" description="Low complexity" evidence="8">
    <location>
        <begin position="86"/>
        <end position="97"/>
    </location>
</feature>
<dbReference type="GO" id="GO:0019905">
    <property type="term" value="F:syntaxin binding"/>
    <property type="evidence" value="ECO:0007669"/>
    <property type="project" value="TreeGrafter"/>
</dbReference>
<evidence type="ECO:0000256" key="2">
    <source>
        <dbReference type="ARBA" id="ARBA00009150"/>
    </source>
</evidence>
<dbReference type="AlphaFoldDB" id="A0A0F4ZDG0"/>